<protein>
    <submittedName>
        <fullName evidence="3">Uncharacterized protein</fullName>
    </submittedName>
</protein>
<evidence type="ECO:0000256" key="2">
    <source>
        <dbReference type="SAM" id="SignalP"/>
    </source>
</evidence>
<sequence>MATSSKFPLYLAALLLLSGFAVSIVADVTPPACKRDVDCLWYCERIHQGLALCDDKTGFCICLPRGDGPTPHQHHAHAHDRARAAHNNQRRS</sequence>
<evidence type="ECO:0000313" key="4">
    <source>
        <dbReference type="Proteomes" id="UP001497516"/>
    </source>
</evidence>
<feature type="region of interest" description="Disordered" evidence="1">
    <location>
        <begin position="69"/>
        <end position="92"/>
    </location>
</feature>
<organism evidence="3 4">
    <name type="scientific">Linum trigynum</name>
    <dbReference type="NCBI Taxonomy" id="586398"/>
    <lineage>
        <taxon>Eukaryota</taxon>
        <taxon>Viridiplantae</taxon>
        <taxon>Streptophyta</taxon>
        <taxon>Embryophyta</taxon>
        <taxon>Tracheophyta</taxon>
        <taxon>Spermatophyta</taxon>
        <taxon>Magnoliopsida</taxon>
        <taxon>eudicotyledons</taxon>
        <taxon>Gunneridae</taxon>
        <taxon>Pentapetalae</taxon>
        <taxon>rosids</taxon>
        <taxon>fabids</taxon>
        <taxon>Malpighiales</taxon>
        <taxon>Linaceae</taxon>
        <taxon>Linum</taxon>
    </lineage>
</organism>
<accession>A0AAV2DD38</accession>
<keyword evidence="2" id="KW-0732">Signal</keyword>
<dbReference type="AlphaFoldDB" id="A0AAV2DD38"/>
<dbReference type="Proteomes" id="UP001497516">
    <property type="component" value="Chromosome 2"/>
</dbReference>
<proteinExistence type="predicted"/>
<gene>
    <name evidence="3" type="ORF">LTRI10_LOCUS13833</name>
</gene>
<keyword evidence="4" id="KW-1185">Reference proteome</keyword>
<name>A0AAV2DD38_9ROSI</name>
<feature type="chain" id="PRO_5043875416" evidence="2">
    <location>
        <begin position="27"/>
        <end position="92"/>
    </location>
</feature>
<evidence type="ECO:0000256" key="1">
    <source>
        <dbReference type="SAM" id="MobiDB-lite"/>
    </source>
</evidence>
<dbReference type="EMBL" id="OZ034815">
    <property type="protein sequence ID" value="CAL1371789.1"/>
    <property type="molecule type" value="Genomic_DNA"/>
</dbReference>
<evidence type="ECO:0000313" key="3">
    <source>
        <dbReference type="EMBL" id="CAL1371789.1"/>
    </source>
</evidence>
<reference evidence="3 4" key="1">
    <citation type="submission" date="2024-04" db="EMBL/GenBank/DDBJ databases">
        <authorList>
            <person name="Fracassetti M."/>
        </authorList>
    </citation>
    <scope>NUCLEOTIDE SEQUENCE [LARGE SCALE GENOMIC DNA]</scope>
</reference>
<feature type="signal peptide" evidence="2">
    <location>
        <begin position="1"/>
        <end position="26"/>
    </location>
</feature>